<dbReference type="AlphaFoldDB" id="A0A2N5LZU8"/>
<dbReference type="Proteomes" id="UP000234748">
    <property type="component" value="Unassembled WGS sequence"/>
</dbReference>
<comment type="caution">
    <text evidence="1">The sequence shown here is derived from an EMBL/GenBank/DDBJ whole genome shotgun (WGS) entry which is preliminary data.</text>
</comment>
<evidence type="ECO:0000313" key="2">
    <source>
        <dbReference type="Proteomes" id="UP000234748"/>
    </source>
</evidence>
<evidence type="ECO:0008006" key="3">
    <source>
        <dbReference type="Google" id="ProtNLM"/>
    </source>
</evidence>
<proteinExistence type="predicted"/>
<organism evidence="1 2">
    <name type="scientific">Peribacillus deserti</name>
    <dbReference type="NCBI Taxonomy" id="673318"/>
    <lineage>
        <taxon>Bacteria</taxon>
        <taxon>Bacillati</taxon>
        <taxon>Bacillota</taxon>
        <taxon>Bacilli</taxon>
        <taxon>Bacillales</taxon>
        <taxon>Bacillaceae</taxon>
        <taxon>Peribacillus</taxon>
    </lineage>
</organism>
<reference evidence="1 2" key="1">
    <citation type="submission" date="2017-11" db="EMBL/GenBank/DDBJ databases">
        <title>Comparitive Functional Genomics of Dry Heat Resistant strains isolated from the Viking Spacecraft.</title>
        <authorList>
            <person name="Seuylemezian A."/>
            <person name="Cooper K."/>
            <person name="Vaishampayan P."/>
        </authorList>
    </citation>
    <scope>NUCLEOTIDE SEQUENCE [LARGE SCALE GENOMIC DNA]</scope>
    <source>
        <strain evidence="1 2">V1-29</strain>
    </source>
</reference>
<sequence length="167" mass="19417">MVDDFKTERIIVMSCSLDLAKSLVLYRDELVKRSPIVMPNTWPSNLFKGFLPYYIEQIESGGKGYKFWIIADLKLKKMVGDFIFHQGEDRTGYIATSFISPDAELQYLEESLYIFMKYTVKSFTQSVKSVAVDCSKKDGYKLRVLKDLGFVMDQNDSLYSTWTFTYH</sequence>
<evidence type="ECO:0000313" key="1">
    <source>
        <dbReference type="EMBL" id="PLT27585.1"/>
    </source>
</evidence>
<name>A0A2N5LZU8_9BACI</name>
<dbReference type="OrthoDB" id="452315at2"/>
<dbReference type="RefSeq" id="WP_101645768.1">
    <property type="nucleotide sequence ID" value="NZ_PGUY01000092.1"/>
</dbReference>
<gene>
    <name evidence="1" type="ORF">CUU66_23205</name>
</gene>
<keyword evidence="2" id="KW-1185">Reference proteome</keyword>
<protein>
    <recommendedName>
        <fullName evidence="3">GNAT family N-acetyltransferase</fullName>
    </recommendedName>
</protein>
<dbReference type="EMBL" id="PGUY01000092">
    <property type="protein sequence ID" value="PLT27585.1"/>
    <property type="molecule type" value="Genomic_DNA"/>
</dbReference>
<accession>A0A2N5LZU8</accession>